<dbReference type="GO" id="GO:0032259">
    <property type="term" value="P:methylation"/>
    <property type="evidence" value="ECO:0007669"/>
    <property type="project" value="UniProtKB-KW"/>
</dbReference>
<dbReference type="Proteomes" id="UP000318053">
    <property type="component" value="Unassembled WGS sequence"/>
</dbReference>
<dbReference type="Pfam" id="PF08242">
    <property type="entry name" value="Methyltransf_12"/>
    <property type="match status" value="1"/>
</dbReference>
<dbReference type="InterPro" id="IPR029063">
    <property type="entry name" value="SAM-dependent_MTases_sf"/>
</dbReference>
<dbReference type="OrthoDB" id="649979at2"/>
<dbReference type="SUPFAM" id="SSF53335">
    <property type="entry name" value="S-adenosyl-L-methionine-dependent methyltransferases"/>
    <property type="match status" value="1"/>
</dbReference>
<keyword evidence="3" id="KW-1185">Reference proteome</keyword>
<gene>
    <name evidence="2" type="ORF">CA85_13940</name>
</gene>
<feature type="domain" description="Methyltransferase type 12" evidence="1">
    <location>
        <begin position="56"/>
        <end position="151"/>
    </location>
</feature>
<proteinExistence type="predicted"/>
<comment type="caution">
    <text evidence="2">The sequence shown here is derived from an EMBL/GenBank/DDBJ whole genome shotgun (WGS) entry which is preliminary data.</text>
</comment>
<dbReference type="AlphaFoldDB" id="A0A5C5YDQ0"/>
<dbReference type="GO" id="GO:0008168">
    <property type="term" value="F:methyltransferase activity"/>
    <property type="evidence" value="ECO:0007669"/>
    <property type="project" value="UniProtKB-KW"/>
</dbReference>
<dbReference type="EMBL" id="SJPK01000003">
    <property type="protein sequence ID" value="TWT72933.1"/>
    <property type="molecule type" value="Genomic_DNA"/>
</dbReference>
<sequence>MTSRDQSSVRDHFNERAPTYANLFDTKTKSGASFGFQKRSEVVTEIVSERTGAMMDCATGTGDITAAVMQACDFSRVHVNDFSPDMMRRTKSRIEQADGVTASCSDIFSIRDEIGDEKFDVILCLGLIAHTGRVEELLSLLKSCVQRDGVIILQSSLLDHVGLNVVKWSTSARHERRFGYRQSFYRLSELLSAATQANLRTVSITRYSVGLPFGDRLFPRFNHFIEQQGQRLASWCGAEAIIVLEREI</sequence>
<reference evidence="2 3" key="1">
    <citation type="submission" date="2019-02" db="EMBL/GenBank/DDBJ databases">
        <title>Deep-cultivation of Planctomycetes and their phenomic and genomic characterization uncovers novel biology.</title>
        <authorList>
            <person name="Wiegand S."/>
            <person name="Jogler M."/>
            <person name="Boedeker C."/>
            <person name="Pinto D."/>
            <person name="Vollmers J."/>
            <person name="Rivas-Marin E."/>
            <person name="Kohn T."/>
            <person name="Peeters S.H."/>
            <person name="Heuer A."/>
            <person name="Rast P."/>
            <person name="Oberbeckmann S."/>
            <person name="Bunk B."/>
            <person name="Jeske O."/>
            <person name="Meyerdierks A."/>
            <person name="Storesund J.E."/>
            <person name="Kallscheuer N."/>
            <person name="Luecker S."/>
            <person name="Lage O.M."/>
            <person name="Pohl T."/>
            <person name="Merkel B.J."/>
            <person name="Hornburger P."/>
            <person name="Mueller R.-W."/>
            <person name="Bruemmer F."/>
            <person name="Labrenz M."/>
            <person name="Spormann A.M."/>
            <person name="Op Den Camp H."/>
            <person name="Overmann J."/>
            <person name="Amann R."/>
            <person name="Jetten M.S.M."/>
            <person name="Mascher T."/>
            <person name="Medema M.H."/>
            <person name="Devos D.P."/>
            <person name="Kaster A.-K."/>
            <person name="Ovreas L."/>
            <person name="Rohde M."/>
            <person name="Galperin M.Y."/>
            <person name="Jogler C."/>
        </authorList>
    </citation>
    <scope>NUCLEOTIDE SEQUENCE [LARGE SCALE GENOMIC DNA]</scope>
    <source>
        <strain evidence="2 3">CA85</strain>
    </source>
</reference>
<evidence type="ECO:0000259" key="1">
    <source>
        <dbReference type="Pfam" id="PF08242"/>
    </source>
</evidence>
<name>A0A5C5YDQ0_9BACT</name>
<dbReference type="RefSeq" id="WP_146390535.1">
    <property type="nucleotide sequence ID" value="NZ_SJPK01000003.1"/>
</dbReference>
<protein>
    <submittedName>
        <fullName evidence="2">Ubiquinone/menaquinone biosynthesis methyltransferase</fullName>
    </submittedName>
</protein>
<evidence type="ECO:0000313" key="2">
    <source>
        <dbReference type="EMBL" id="TWT72933.1"/>
    </source>
</evidence>
<keyword evidence="2" id="KW-0830">Ubiquinone</keyword>
<dbReference type="InterPro" id="IPR013217">
    <property type="entry name" value="Methyltransf_12"/>
</dbReference>
<dbReference type="CDD" id="cd02440">
    <property type="entry name" value="AdoMet_MTases"/>
    <property type="match status" value="1"/>
</dbReference>
<evidence type="ECO:0000313" key="3">
    <source>
        <dbReference type="Proteomes" id="UP000318053"/>
    </source>
</evidence>
<accession>A0A5C5YDQ0</accession>
<organism evidence="2 3">
    <name type="scientific">Allorhodopirellula solitaria</name>
    <dbReference type="NCBI Taxonomy" id="2527987"/>
    <lineage>
        <taxon>Bacteria</taxon>
        <taxon>Pseudomonadati</taxon>
        <taxon>Planctomycetota</taxon>
        <taxon>Planctomycetia</taxon>
        <taxon>Pirellulales</taxon>
        <taxon>Pirellulaceae</taxon>
        <taxon>Allorhodopirellula</taxon>
    </lineage>
</organism>
<keyword evidence="2" id="KW-0489">Methyltransferase</keyword>
<dbReference type="Gene3D" id="3.40.50.150">
    <property type="entry name" value="Vaccinia Virus protein VP39"/>
    <property type="match status" value="1"/>
</dbReference>
<keyword evidence="2" id="KW-0808">Transferase</keyword>